<proteinExistence type="predicted"/>
<reference evidence="1" key="1">
    <citation type="journal article" date="2020" name="Stud. Mycol.">
        <title>101 Dothideomycetes genomes: a test case for predicting lifestyles and emergence of pathogens.</title>
        <authorList>
            <person name="Haridas S."/>
            <person name="Albert R."/>
            <person name="Binder M."/>
            <person name="Bloem J."/>
            <person name="Labutti K."/>
            <person name="Salamov A."/>
            <person name="Andreopoulos B."/>
            <person name="Baker S."/>
            <person name="Barry K."/>
            <person name="Bills G."/>
            <person name="Bluhm B."/>
            <person name="Cannon C."/>
            <person name="Castanera R."/>
            <person name="Culley D."/>
            <person name="Daum C."/>
            <person name="Ezra D."/>
            <person name="Gonzalez J."/>
            <person name="Henrissat B."/>
            <person name="Kuo A."/>
            <person name="Liang C."/>
            <person name="Lipzen A."/>
            <person name="Lutzoni F."/>
            <person name="Magnuson J."/>
            <person name="Mondo S."/>
            <person name="Nolan M."/>
            <person name="Ohm R."/>
            <person name="Pangilinan J."/>
            <person name="Park H.-J."/>
            <person name="Ramirez L."/>
            <person name="Alfaro M."/>
            <person name="Sun H."/>
            <person name="Tritt A."/>
            <person name="Yoshinaga Y."/>
            <person name="Zwiers L.-H."/>
            <person name="Turgeon B."/>
            <person name="Goodwin S."/>
            <person name="Spatafora J."/>
            <person name="Crous P."/>
            <person name="Grigoriev I."/>
        </authorList>
    </citation>
    <scope>NUCLEOTIDE SEQUENCE</scope>
    <source>
        <strain evidence="1">CBS 122368</strain>
    </source>
</reference>
<dbReference type="GeneID" id="54586388"/>
<evidence type="ECO:0000313" key="2">
    <source>
        <dbReference type="Proteomes" id="UP000800094"/>
    </source>
</evidence>
<gene>
    <name evidence="1" type="ORF">BU26DRAFT_562698</name>
</gene>
<evidence type="ECO:0000313" key="1">
    <source>
        <dbReference type="EMBL" id="KAF2250736.1"/>
    </source>
</evidence>
<dbReference type="Proteomes" id="UP000800094">
    <property type="component" value="Unassembled WGS sequence"/>
</dbReference>
<organism evidence="1 2">
    <name type="scientific">Trematosphaeria pertusa</name>
    <dbReference type="NCBI Taxonomy" id="390896"/>
    <lineage>
        <taxon>Eukaryota</taxon>
        <taxon>Fungi</taxon>
        <taxon>Dikarya</taxon>
        <taxon>Ascomycota</taxon>
        <taxon>Pezizomycotina</taxon>
        <taxon>Dothideomycetes</taxon>
        <taxon>Pleosporomycetidae</taxon>
        <taxon>Pleosporales</taxon>
        <taxon>Massarineae</taxon>
        <taxon>Trematosphaeriaceae</taxon>
        <taxon>Trematosphaeria</taxon>
    </lineage>
</organism>
<accession>A0A6A6IK34</accession>
<dbReference type="RefSeq" id="XP_033685740.1">
    <property type="nucleotide sequence ID" value="XM_033833058.1"/>
</dbReference>
<name>A0A6A6IK34_9PLEO</name>
<sequence>MRLALPIFPFVGGTYSVVTHFEQVCSQVDLRDGVGIFMRNLSGDIGFPKLISAEFNELKYCIGKTRGPGDIFIRGKFYKGINAKREKDQKKKKAGIIDASATTSPRRPDLSPIFCDVSILYVHVVTSSHKQPVAKLGPYFDSPRNFGFLSQPHPLVRSHDNPDLFGNPITVNMLSLPLLILHVSPSALIAALPSLADTRLPTANITNPSAAFTHGTCNLLIRLTQVCGWPEVDTYVRLDITDAANGPIMKLSLILNACACHIHDSSQQSPQSTITNLLALKKELKSFYNQRRLFKKKKPFADIRLGFYYGRDMASPSWFASRPSISSCIT</sequence>
<keyword evidence="2" id="KW-1185">Reference proteome</keyword>
<dbReference type="EMBL" id="ML987193">
    <property type="protein sequence ID" value="KAF2250736.1"/>
    <property type="molecule type" value="Genomic_DNA"/>
</dbReference>
<protein>
    <submittedName>
        <fullName evidence="1">Uncharacterized protein</fullName>
    </submittedName>
</protein>
<dbReference type="AlphaFoldDB" id="A0A6A6IK34"/>